<evidence type="ECO:0000256" key="4">
    <source>
        <dbReference type="ARBA" id="ARBA00022837"/>
    </source>
</evidence>
<protein>
    <submittedName>
        <fullName evidence="6">Sulfatase</fullName>
    </submittedName>
</protein>
<dbReference type="SUPFAM" id="SSF53649">
    <property type="entry name" value="Alkaline phosphatase-like"/>
    <property type="match status" value="1"/>
</dbReference>
<dbReference type="Proteomes" id="UP001302349">
    <property type="component" value="Chromosome"/>
</dbReference>
<dbReference type="Gene3D" id="3.40.720.10">
    <property type="entry name" value="Alkaline Phosphatase, subunit A"/>
    <property type="match status" value="1"/>
</dbReference>
<dbReference type="PROSITE" id="PS00149">
    <property type="entry name" value="SULFATASE_2"/>
    <property type="match status" value="1"/>
</dbReference>
<keyword evidence="4" id="KW-0106">Calcium</keyword>
<dbReference type="Gene3D" id="3.30.1120.10">
    <property type="match status" value="1"/>
</dbReference>
<proteinExistence type="inferred from homology"/>
<evidence type="ECO:0000313" key="7">
    <source>
        <dbReference type="Proteomes" id="UP001302349"/>
    </source>
</evidence>
<accession>A0ABZ0IKG0</accession>
<dbReference type="Pfam" id="PF00884">
    <property type="entry name" value="Sulfatase"/>
    <property type="match status" value="1"/>
</dbReference>
<keyword evidence="3" id="KW-0378">Hydrolase</keyword>
<dbReference type="InterPro" id="IPR024607">
    <property type="entry name" value="Sulfatase_CS"/>
</dbReference>
<name>A0ABZ0IKG0_9BACT</name>
<dbReference type="RefSeq" id="WP_317487450.1">
    <property type="nucleotide sequence ID" value="NZ_CP136051.1"/>
</dbReference>
<dbReference type="InterPro" id="IPR017850">
    <property type="entry name" value="Alkaline_phosphatase_core_sf"/>
</dbReference>
<sequence>MTRAEPGEKPNFVIIFADDMGYGDLGVYGHPTIKTPNLDKMAYEGQKWTNFYVAANVCTPSRACLLTGRYAVRNGMTSNKRWVLFPDSDGGLPQTEITIAKALKSAGYATAAVGKWHLGHLPQYLPTSHGFDSYFGIPYSNDMDRVSVEGGDSRKVFMDPKIENFNVPLMRNEEIVERPADQNTITKRYTEEAVNFITDNKDKPFFLYLAHNLPHVPLFTSDEFRGTSERGLYGDVIEEIDWSAGQIVETLKKLGIDKNTLVVFTSDNGPWVLFNSHGGSSGSLYGAKGTSYEGGQREPAIFWWPGTVKPNVVSGIGSTLDILPTFAALAGVGLPQDRTYDGYDLSPVLKAGASSPRNEMIYYHQERIFAARKGDYKLYFYKNNPAGYPEKLEKLTKYQLFNLSVDPSEKYDVIEENPQMAKEIEEMVAKHEAGVEPVLNQLEKRIGESLSSESK</sequence>
<dbReference type="InterPro" id="IPR000917">
    <property type="entry name" value="Sulfatase_N"/>
</dbReference>
<dbReference type="PANTHER" id="PTHR42693">
    <property type="entry name" value="ARYLSULFATASE FAMILY MEMBER"/>
    <property type="match status" value="1"/>
</dbReference>
<keyword evidence="7" id="KW-1185">Reference proteome</keyword>
<dbReference type="PANTHER" id="PTHR42693:SF33">
    <property type="entry name" value="ARYLSULFATASE"/>
    <property type="match status" value="1"/>
</dbReference>
<reference evidence="6 7" key="1">
    <citation type="journal article" date="2023" name="Microbiol. Resour. Announc.">
        <title>Complete Genome Sequence of Imperialibacter roseus strain P4T.</title>
        <authorList>
            <person name="Tizabi D.R."/>
            <person name="Bachvaroff T."/>
            <person name="Hill R.T."/>
        </authorList>
    </citation>
    <scope>NUCLEOTIDE SEQUENCE [LARGE SCALE GENOMIC DNA]</scope>
    <source>
        <strain evidence="6 7">P4T</strain>
    </source>
</reference>
<dbReference type="EMBL" id="CP136051">
    <property type="protein sequence ID" value="WOK04649.1"/>
    <property type="molecule type" value="Genomic_DNA"/>
</dbReference>
<dbReference type="InterPro" id="IPR050738">
    <property type="entry name" value="Sulfatase"/>
</dbReference>
<evidence type="ECO:0000313" key="6">
    <source>
        <dbReference type="EMBL" id="WOK04649.1"/>
    </source>
</evidence>
<keyword evidence="2" id="KW-0479">Metal-binding</keyword>
<feature type="domain" description="Sulfatase N-terminal" evidence="5">
    <location>
        <begin position="10"/>
        <end position="332"/>
    </location>
</feature>
<evidence type="ECO:0000256" key="3">
    <source>
        <dbReference type="ARBA" id="ARBA00022801"/>
    </source>
</evidence>
<gene>
    <name evidence="6" type="ORF">RT717_16335</name>
</gene>
<dbReference type="CDD" id="cd16026">
    <property type="entry name" value="GALNS_like"/>
    <property type="match status" value="1"/>
</dbReference>
<evidence type="ECO:0000256" key="2">
    <source>
        <dbReference type="ARBA" id="ARBA00022723"/>
    </source>
</evidence>
<dbReference type="Pfam" id="PF14707">
    <property type="entry name" value="Sulfatase_C"/>
    <property type="match status" value="1"/>
</dbReference>
<comment type="similarity">
    <text evidence="1">Belongs to the sulfatase family.</text>
</comment>
<evidence type="ECO:0000259" key="5">
    <source>
        <dbReference type="Pfam" id="PF00884"/>
    </source>
</evidence>
<organism evidence="6 7">
    <name type="scientific">Imperialibacter roseus</name>
    <dbReference type="NCBI Taxonomy" id="1324217"/>
    <lineage>
        <taxon>Bacteria</taxon>
        <taxon>Pseudomonadati</taxon>
        <taxon>Bacteroidota</taxon>
        <taxon>Cytophagia</taxon>
        <taxon>Cytophagales</taxon>
        <taxon>Flammeovirgaceae</taxon>
        <taxon>Imperialibacter</taxon>
    </lineage>
</organism>
<evidence type="ECO:0000256" key="1">
    <source>
        <dbReference type="ARBA" id="ARBA00008779"/>
    </source>
</evidence>